<feature type="compositionally biased region" description="Gly residues" evidence="1">
    <location>
        <begin position="667"/>
        <end position="679"/>
    </location>
</feature>
<sequence length="1595" mass="173484">MGDRNNPIKFGPEWLRNLAREGNAGGSVNNGPNPTNSGNLPSSGSGSTQGSTTPTGTISLPGPSGVTSAMGSSGNNAVQGAAGGSTSSNINAAAGANSRNSTNSNAPKVLLAKLRYGREEMLALYDRSAEAPEELKYLDLLYQSRGKPPVALNNTFEEEMRDNIRGGPPIGAMAPPERFGIGRGMGRGSTSENRGRTRMPFVRQTSSGRGNSWHGNTRLPGYNNATEEDTNPLRPWGASNGNNSSLRANTEQPEWTSNKVFRRRQANNTNWRQPHTRDEGDEWRSSDAARSHREWGERPIQDRPQSWNSNRRTWVGGEGNNDDNLPEWAVDNAEAGAGTFDSTGAFHGYSNDDSNLPKTQDSSFPLARSHTHGSFARSKPVEEGSEEWWASEKAKKLSPKRFEASDTKFKKSQNAGTSKASTSKTSTQNSKGNVDKDEASHDSPENSEKTATAPEPSENKNTSNDKKLALKSKFSESKTFDSLMRSDIDMEEVREERGNFQSVMITANNSLRQKHQNIVASVSENSSRQGRIPVLQMLHAMQPNDDDCQQIPAKLVEDIFDMNLEDAKISTSCVTSINSNDSSSQADHRLSSVGMPISIPSAGMTNHGLTMSSASTMSTSVLQGAALPTPGMQTGGLHAPGMQTVGLQTGVIQSGVMQSGSMQPGGMQQGGMQPGGLQSGGMQPSGIQGGILQPGAMQPGGIQALQAAGLQTSMPTPGLQNVGIPNSALNSSLGLSLVSANNGLMLPMQRVQQSAMPSTQLSNSGLGAAGLQARGTVLPGFQPSSGLSVIAGANVANTSLFLGQNNNPMQSTTDLQMQGHGAQTNLFPMHGLQHSNSHRGTFGSIYSNIIPPPPTQPAQTSQNLADQWYYEDPKKIIQGPFSSKEMYNWYRAGFFSPSLMVRRACDTHMRPLGSYGPMVPFAQIDMLSPFPMSSGFETRFQGPHDLLNQQQRLGLDDSLWSHPTPSPDLIWMQQAMNARNESRVNNLPMFFWDPQPSTISSNSLLPEEIAKEMKTEDEILAQLRASQNISTSQTLPFINETVSTSISNKPDEVYSRSISATPNLEELQKYIQSEALASPSAATASEPAVENQETEVKSEITLKVEQKAPETVIPKQQQQSQSKTSTESKPAKSTKSESEKTVKSKENNISKSKNKKSKEEKKEDIVEVKNKEDDNVKTEPKRSVESSPSKTKREDKQNRKELERERKEWLKEGFTIVKGSEKSVTKDTKKKVEEPKISDETDRKRKEEEKTAADEKKEKKASENQKKQQQEQLQRQSESVAKKAPWSVVATQQAQATNKDGLTLAEIQRLEREKKLEQIKVQQQMMQIIAQQQAAALAREQEMQAGLGWAKKKGTSANISGQSLAEIQAETRRQASVAASAAAATAAQAFEEAQAAPPQAVNHAPWGSSANGGGFWDTQPNATAKAVEKSQEPQKVVEPSKNNKKKAAPAAAPKKETTPATEFELWCTTVLASWRSKIDVPTFVGFLKDIESPYEVKDYVKCYLGESKDSNDFARQFLEKRSKLLRVGMVTPSDDLCSPAMAINPRNPSCSDYQEVKGKGKKTKKNKMLKVDARILGFSVTAAEDRINVGDIDTV</sequence>
<evidence type="ECO:0000313" key="4">
    <source>
        <dbReference type="Proteomes" id="UP000691718"/>
    </source>
</evidence>
<feature type="compositionally biased region" description="Basic and acidic residues" evidence="1">
    <location>
        <begin position="275"/>
        <end position="301"/>
    </location>
</feature>
<evidence type="ECO:0000259" key="2">
    <source>
        <dbReference type="PROSITE" id="PS50829"/>
    </source>
</evidence>
<feature type="domain" description="GYF" evidence="2">
    <location>
        <begin position="865"/>
        <end position="913"/>
    </location>
</feature>
<feature type="compositionally biased region" description="Polar residues" evidence="1">
    <location>
        <begin position="351"/>
        <end position="363"/>
    </location>
</feature>
<evidence type="ECO:0000256" key="1">
    <source>
        <dbReference type="SAM" id="MobiDB-lite"/>
    </source>
</evidence>
<feature type="region of interest" description="Disordered" evidence="1">
    <location>
        <begin position="1394"/>
        <end position="1455"/>
    </location>
</feature>
<dbReference type="PROSITE" id="PS50829">
    <property type="entry name" value="GYF"/>
    <property type="match status" value="1"/>
</dbReference>
<dbReference type="PANTHER" id="PTHR14445:SF36">
    <property type="entry name" value="FI03272P-RELATED"/>
    <property type="match status" value="1"/>
</dbReference>
<dbReference type="Pfam" id="PF02213">
    <property type="entry name" value="GYF"/>
    <property type="match status" value="1"/>
</dbReference>
<feature type="compositionally biased region" description="Basic and acidic residues" evidence="1">
    <location>
        <begin position="433"/>
        <end position="448"/>
    </location>
</feature>
<dbReference type="SMART" id="SM00444">
    <property type="entry name" value="GYF"/>
    <property type="match status" value="1"/>
</dbReference>
<proteinExistence type="predicted"/>
<feature type="compositionally biased region" description="Polar residues" evidence="1">
    <location>
        <begin position="203"/>
        <end position="215"/>
    </location>
</feature>
<dbReference type="OrthoDB" id="48509at2759"/>
<feature type="compositionally biased region" description="Low complexity" evidence="1">
    <location>
        <begin position="414"/>
        <end position="432"/>
    </location>
</feature>
<feature type="compositionally biased region" description="Low complexity" evidence="1">
    <location>
        <begin position="1270"/>
        <end position="1279"/>
    </location>
</feature>
<evidence type="ECO:0000313" key="3">
    <source>
        <dbReference type="EMBL" id="CAG4962243.1"/>
    </source>
</evidence>
<feature type="compositionally biased region" description="Basic and acidic residues" evidence="1">
    <location>
        <begin position="1157"/>
        <end position="1184"/>
    </location>
</feature>
<feature type="compositionally biased region" description="Low complexity" evidence="1">
    <location>
        <begin position="1115"/>
        <end position="1133"/>
    </location>
</feature>
<feature type="compositionally biased region" description="Polar residues" evidence="1">
    <location>
        <begin position="303"/>
        <end position="312"/>
    </location>
</feature>
<gene>
    <name evidence="3" type="ORF">PAPOLLO_LOCUS6752</name>
</gene>
<comment type="caution">
    <text evidence="3">The sequence shown here is derived from an EMBL/GenBank/DDBJ whole genome shotgun (WGS) entry which is preliminary data.</text>
</comment>
<dbReference type="EMBL" id="CAJQZP010000444">
    <property type="protein sequence ID" value="CAG4962243.1"/>
    <property type="molecule type" value="Genomic_DNA"/>
</dbReference>
<feature type="region of interest" description="Disordered" evidence="1">
    <location>
        <begin position="1"/>
        <end position="85"/>
    </location>
</feature>
<feature type="compositionally biased region" description="Low complexity" evidence="1">
    <location>
        <begin position="26"/>
        <end position="57"/>
    </location>
</feature>
<dbReference type="PANTHER" id="PTHR14445">
    <property type="entry name" value="GRB10 INTERACTING GYF PROTEIN"/>
    <property type="match status" value="1"/>
</dbReference>
<feature type="compositionally biased region" description="Basic and acidic residues" evidence="1">
    <location>
        <begin position="390"/>
        <end position="409"/>
    </location>
</feature>
<keyword evidence="4" id="KW-1185">Reference proteome</keyword>
<feature type="region of interest" description="Disordered" evidence="1">
    <location>
        <begin position="1105"/>
        <end position="1295"/>
    </location>
</feature>
<feature type="compositionally biased region" description="Basic and acidic residues" evidence="1">
    <location>
        <begin position="1134"/>
        <end position="1148"/>
    </location>
</feature>
<dbReference type="InterPro" id="IPR051640">
    <property type="entry name" value="GRB10-interact_GYF"/>
</dbReference>
<feature type="region of interest" description="Disordered" evidence="1">
    <location>
        <begin position="166"/>
        <end position="470"/>
    </location>
</feature>
<feature type="region of interest" description="Disordered" evidence="1">
    <location>
        <begin position="663"/>
        <end position="682"/>
    </location>
</feature>
<dbReference type="InterPro" id="IPR003169">
    <property type="entry name" value="GYF"/>
</dbReference>
<organism evidence="3 4">
    <name type="scientific">Parnassius apollo</name>
    <name type="common">Apollo butterfly</name>
    <name type="synonym">Papilio apollo</name>
    <dbReference type="NCBI Taxonomy" id="110799"/>
    <lineage>
        <taxon>Eukaryota</taxon>
        <taxon>Metazoa</taxon>
        <taxon>Ecdysozoa</taxon>
        <taxon>Arthropoda</taxon>
        <taxon>Hexapoda</taxon>
        <taxon>Insecta</taxon>
        <taxon>Pterygota</taxon>
        <taxon>Neoptera</taxon>
        <taxon>Endopterygota</taxon>
        <taxon>Lepidoptera</taxon>
        <taxon>Glossata</taxon>
        <taxon>Ditrysia</taxon>
        <taxon>Papilionoidea</taxon>
        <taxon>Papilionidae</taxon>
        <taxon>Parnassiinae</taxon>
        <taxon>Parnassini</taxon>
        <taxon>Parnassius</taxon>
        <taxon>Parnassius</taxon>
    </lineage>
</organism>
<dbReference type="GO" id="GO:0005829">
    <property type="term" value="C:cytosol"/>
    <property type="evidence" value="ECO:0007669"/>
    <property type="project" value="TreeGrafter"/>
</dbReference>
<protein>
    <submittedName>
        <fullName evidence="3">(apollo) hypothetical protein</fullName>
    </submittedName>
</protein>
<feature type="compositionally biased region" description="Polar residues" evidence="1">
    <location>
        <begin position="239"/>
        <end position="259"/>
    </location>
</feature>
<accession>A0A8S3WIZ5</accession>
<dbReference type="Proteomes" id="UP000691718">
    <property type="component" value="Unassembled WGS sequence"/>
</dbReference>
<reference evidence="3" key="1">
    <citation type="submission" date="2021-04" db="EMBL/GenBank/DDBJ databases">
        <authorList>
            <person name="Tunstrom K."/>
        </authorList>
    </citation>
    <scope>NUCLEOTIDE SEQUENCE</scope>
</reference>
<feature type="compositionally biased region" description="Polar residues" evidence="1">
    <location>
        <begin position="65"/>
        <end position="78"/>
    </location>
</feature>
<feature type="compositionally biased region" description="Basic and acidic residues" evidence="1">
    <location>
        <begin position="1191"/>
        <end position="1211"/>
    </location>
</feature>
<feature type="compositionally biased region" description="Basic and acidic residues" evidence="1">
    <location>
        <begin position="1219"/>
        <end position="1269"/>
    </location>
</feature>
<name>A0A8S3WIZ5_PARAO</name>